<dbReference type="InterPro" id="IPR027444">
    <property type="entry name" value="H-NS_C_dom"/>
</dbReference>
<dbReference type="GO" id="GO:0000976">
    <property type="term" value="F:transcription cis-regulatory region binding"/>
    <property type="evidence" value="ECO:0007669"/>
    <property type="project" value="TreeGrafter"/>
</dbReference>
<dbReference type="GO" id="GO:0001217">
    <property type="term" value="F:DNA-binding transcription repressor activity"/>
    <property type="evidence" value="ECO:0007669"/>
    <property type="project" value="TreeGrafter"/>
</dbReference>
<evidence type="ECO:0000256" key="3">
    <source>
        <dbReference type="ARBA" id="ARBA00022490"/>
    </source>
</evidence>
<dbReference type="STRING" id="332411.VI06_02395"/>
<evidence type="ECO:0000256" key="4">
    <source>
        <dbReference type="ARBA" id="ARBA00023125"/>
    </source>
</evidence>
<dbReference type="SUPFAM" id="SSF81273">
    <property type="entry name" value="H-NS histone-like proteins"/>
    <property type="match status" value="1"/>
</dbReference>
<keyword evidence="7" id="KW-1185">Reference proteome</keyword>
<dbReference type="SMART" id="SM00528">
    <property type="entry name" value="HNS"/>
    <property type="match status" value="1"/>
</dbReference>
<name>A0A3G9GDN7_9NEIS</name>
<dbReference type="PANTHER" id="PTHR38097">
    <property type="match status" value="1"/>
</dbReference>
<evidence type="ECO:0000256" key="1">
    <source>
        <dbReference type="ARBA" id="ARBA00004453"/>
    </source>
</evidence>
<dbReference type="Pfam" id="PF00816">
    <property type="entry name" value="Histone_HNS"/>
    <property type="match status" value="1"/>
</dbReference>
<proteinExistence type="inferred from homology"/>
<dbReference type="GO" id="GO:0005829">
    <property type="term" value="C:cytosol"/>
    <property type="evidence" value="ECO:0007669"/>
    <property type="project" value="TreeGrafter"/>
</dbReference>
<dbReference type="GO" id="GO:0009295">
    <property type="term" value="C:nucleoid"/>
    <property type="evidence" value="ECO:0007669"/>
    <property type="project" value="UniProtKB-SubCell"/>
</dbReference>
<comment type="similarity">
    <text evidence="2">Belongs to the histone-like protein H-NS family.</text>
</comment>
<dbReference type="Gene3D" id="4.10.430.10">
    <property type="entry name" value="Histone-like protein H-NS, C-terminal domain"/>
    <property type="match status" value="1"/>
</dbReference>
<dbReference type="InterPro" id="IPR037150">
    <property type="entry name" value="H-NS_C_dom_sf"/>
</dbReference>
<dbReference type="GO" id="GO:0032993">
    <property type="term" value="C:protein-DNA complex"/>
    <property type="evidence" value="ECO:0007669"/>
    <property type="project" value="TreeGrafter"/>
</dbReference>
<keyword evidence="3" id="KW-0963">Cytoplasm</keyword>
<organism evidence="6 7">
    <name type="scientific">Aquitalea magnusonii</name>
    <dbReference type="NCBI Taxonomy" id="332411"/>
    <lineage>
        <taxon>Bacteria</taxon>
        <taxon>Pseudomonadati</taxon>
        <taxon>Pseudomonadota</taxon>
        <taxon>Betaproteobacteria</taxon>
        <taxon>Neisseriales</taxon>
        <taxon>Chromobacteriaceae</taxon>
        <taxon>Aquitalea</taxon>
    </lineage>
</organism>
<reference evidence="7" key="1">
    <citation type="journal article" date="2017" name="Biotechnol. Biofuels">
        <title>Evaluation of environmental bacterial communities as a factor affecting the growth of duckweed Lemna minor.</title>
        <authorList>
            <person name="Ishizawa H."/>
            <person name="Kuroda M."/>
            <person name="Morikawa M."/>
            <person name="Ike M."/>
        </authorList>
    </citation>
    <scope>NUCLEOTIDE SEQUENCE [LARGE SCALE GENOMIC DNA]</scope>
    <source>
        <strain evidence="7">H3</strain>
    </source>
</reference>
<accession>A0A3G9GDN7</accession>
<dbReference type="GO" id="GO:0003680">
    <property type="term" value="F:minor groove of adenine-thymine-rich DNA binding"/>
    <property type="evidence" value="ECO:0007669"/>
    <property type="project" value="TreeGrafter"/>
</dbReference>
<reference evidence="7" key="3">
    <citation type="journal article" date="2017" name="Plant Physiol. Biochem.">
        <title>Differential oxidative and antioxidative response of duckweed Lemna minor toward plant growth promoting/inhibiting bacteria.</title>
        <authorList>
            <person name="Ishizawa H."/>
            <person name="Kuroda M."/>
            <person name="Morikawa M."/>
            <person name="Ike M."/>
        </authorList>
    </citation>
    <scope>NUCLEOTIDE SEQUENCE [LARGE SCALE GENOMIC DNA]</scope>
    <source>
        <strain evidence="7">H3</strain>
    </source>
</reference>
<protein>
    <submittedName>
        <fullName evidence="6">Probable trans-acting regulatory HvrA protein</fullName>
    </submittedName>
</protein>
<evidence type="ECO:0000259" key="5">
    <source>
        <dbReference type="SMART" id="SM00528"/>
    </source>
</evidence>
<evidence type="ECO:0000313" key="6">
    <source>
        <dbReference type="EMBL" id="BBF85980.1"/>
    </source>
</evidence>
<comment type="subcellular location">
    <subcellularLocation>
        <location evidence="1">Cytoplasm</location>
        <location evidence="1">Nucleoid</location>
    </subcellularLocation>
</comment>
<dbReference type="EMBL" id="AP018823">
    <property type="protein sequence ID" value="BBF85980.1"/>
    <property type="molecule type" value="Genomic_DNA"/>
</dbReference>
<dbReference type="GO" id="GO:0003681">
    <property type="term" value="F:bent DNA binding"/>
    <property type="evidence" value="ECO:0007669"/>
    <property type="project" value="TreeGrafter"/>
</dbReference>
<evidence type="ECO:0000256" key="2">
    <source>
        <dbReference type="ARBA" id="ARBA00010610"/>
    </source>
</evidence>
<evidence type="ECO:0000313" key="7">
    <source>
        <dbReference type="Proteomes" id="UP000198290"/>
    </source>
</evidence>
<dbReference type="Proteomes" id="UP000198290">
    <property type="component" value="Chromosome"/>
</dbReference>
<reference evidence="6 7" key="2">
    <citation type="journal article" date="2017" name="Genome Announc.">
        <title>Draft genome sequence of Aquitalea magnusonii strain H3, a plant growth-promoting bacterium of duckweed Lemna minor.</title>
        <authorList>
            <person name="Ishizawa H."/>
            <person name="Kuroda M."/>
            <person name="Ike M."/>
        </authorList>
    </citation>
    <scope>NUCLEOTIDE SEQUENCE [LARGE SCALE GENOMIC DNA]</scope>
    <source>
        <strain evidence="6 7">H3</strain>
    </source>
</reference>
<sequence length="102" mass="11459">MDISNLSFTELVALKNDVENEIKRRESEEKTKAKKQIIELAKAYGLSVEEVLGKVGGAVRKPVEAKYRHPQNADLTWTGRGRKPVWVQELLNAGKTLEDLAI</sequence>
<feature type="domain" description="DNA-binding protein H-NS-like C-terminal" evidence="5">
    <location>
        <begin position="57"/>
        <end position="102"/>
    </location>
</feature>
<dbReference type="PANTHER" id="PTHR38097:SF2">
    <property type="entry name" value="DNA-BINDING PROTEIN STPA"/>
    <property type="match status" value="1"/>
</dbReference>
<keyword evidence="4" id="KW-0238">DNA-binding</keyword>
<dbReference type="AlphaFoldDB" id="A0A3G9GDN7"/>
<gene>
    <name evidence="6" type="ORF">DLM_2366</name>
</gene>
<dbReference type="OrthoDB" id="5297879at2"/>
<dbReference type="KEGG" id="amah:DLM_2366"/>